<dbReference type="Proteomes" id="UP000516422">
    <property type="component" value="Chromosome"/>
</dbReference>
<dbReference type="PANTHER" id="PTHR34724:SF2">
    <property type="entry name" value="OS12G0596101 PROTEIN"/>
    <property type="match status" value="1"/>
</dbReference>
<dbReference type="AlphaFoldDB" id="A0A7H1PS29"/>
<evidence type="ECO:0000313" key="1">
    <source>
        <dbReference type="EMBL" id="QNT90859.1"/>
    </source>
</evidence>
<reference evidence="1 2" key="1">
    <citation type="submission" date="2020-04" db="EMBL/GenBank/DDBJ databases">
        <title>Characterization and engineering of Streptomyces griseofuscus DSM40191 as a potential heterologous host for expression of BGCs.</title>
        <authorList>
            <person name="Gren T."/>
            <person name="Whitford C.M."/>
            <person name="Mohite O.S."/>
            <person name="Joergensen T.S."/>
            <person name="Nielsen J.B."/>
            <person name="Lee S.Y."/>
            <person name="Weber T."/>
        </authorList>
    </citation>
    <scope>NUCLEOTIDE SEQUENCE [LARGE SCALE GENOMIC DNA]</scope>
    <source>
        <strain evidence="1 2">DSM 40191</strain>
    </source>
</reference>
<dbReference type="GeneID" id="91460175"/>
<dbReference type="RefSeq" id="WP_167739898.1">
    <property type="nucleotide sequence ID" value="NZ_CP051006.1"/>
</dbReference>
<name>A0A7H1PS29_9ACTN</name>
<accession>A0A7H1PS29</accession>
<dbReference type="PANTHER" id="PTHR34724">
    <property type="entry name" value="OS12G0596101 PROTEIN"/>
    <property type="match status" value="1"/>
</dbReference>
<evidence type="ECO:0000313" key="2">
    <source>
        <dbReference type="Proteomes" id="UP000516422"/>
    </source>
</evidence>
<organism evidence="1 2">
    <name type="scientific">Streptomyces griseofuscus</name>
    <dbReference type="NCBI Taxonomy" id="146922"/>
    <lineage>
        <taxon>Bacteria</taxon>
        <taxon>Bacillati</taxon>
        <taxon>Actinomycetota</taxon>
        <taxon>Actinomycetes</taxon>
        <taxon>Kitasatosporales</taxon>
        <taxon>Streptomycetaceae</taxon>
        <taxon>Streptomyces</taxon>
    </lineage>
</organism>
<dbReference type="EMBL" id="CP051006">
    <property type="protein sequence ID" value="QNT90859.1"/>
    <property type="molecule type" value="Genomic_DNA"/>
</dbReference>
<gene>
    <name evidence="1" type="ORF">HEP81_00523</name>
</gene>
<proteinExistence type="predicted"/>
<sequence length="51" mass="5736">MCRRITCPTCGKATYAGCGNHVEQVLAGVPRAQRCGCPPAPKRFWWPFTRR</sequence>
<protein>
    <submittedName>
        <fullName evidence="1">Uncharacterized protein</fullName>
    </submittedName>
</protein>
<dbReference type="KEGG" id="sgf:HEP81_00523"/>